<evidence type="ECO:0000256" key="5">
    <source>
        <dbReference type="ARBA" id="ARBA00023136"/>
    </source>
</evidence>
<evidence type="ECO:0000313" key="8">
    <source>
        <dbReference type="Proteomes" id="UP000254326"/>
    </source>
</evidence>
<comment type="subcellular location">
    <subcellularLocation>
        <location evidence="1">Cell membrane</location>
        <topology evidence="1">Multi-pass membrane protein</topology>
    </subcellularLocation>
</comment>
<dbReference type="GO" id="GO:0015171">
    <property type="term" value="F:amino acid transmembrane transporter activity"/>
    <property type="evidence" value="ECO:0007669"/>
    <property type="project" value="TreeGrafter"/>
</dbReference>
<dbReference type="InterPro" id="IPR001123">
    <property type="entry name" value="LeuE-type"/>
</dbReference>
<evidence type="ECO:0000256" key="2">
    <source>
        <dbReference type="ARBA" id="ARBA00022475"/>
    </source>
</evidence>
<keyword evidence="2" id="KW-1003">Cell membrane</keyword>
<feature type="transmembrane region" description="Helical" evidence="6">
    <location>
        <begin position="62"/>
        <end position="81"/>
    </location>
</feature>
<organism evidence="7 8">
    <name type="scientific">Marinomonas piezotolerans</name>
    <dbReference type="NCBI Taxonomy" id="2213058"/>
    <lineage>
        <taxon>Bacteria</taxon>
        <taxon>Pseudomonadati</taxon>
        <taxon>Pseudomonadota</taxon>
        <taxon>Gammaproteobacteria</taxon>
        <taxon>Oceanospirillales</taxon>
        <taxon>Oceanospirillaceae</taxon>
        <taxon>Marinomonas</taxon>
    </lineage>
</organism>
<dbReference type="AlphaFoldDB" id="A0A370UC74"/>
<evidence type="ECO:0000256" key="1">
    <source>
        <dbReference type="ARBA" id="ARBA00004651"/>
    </source>
</evidence>
<dbReference type="Pfam" id="PF01810">
    <property type="entry name" value="LysE"/>
    <property type="match status" value="1"/>
</dbReference>
<sequence length="201" mass="21593">MLEIFLFSFVLMYTPGPVNMLSLFAGVSGQARQTIGFCVGVGVAMGILFAGLGYVGSAFIPAMVQSMASLLGGLYIGWLGVKMMRSSFTAHSVSERPTAMHFSTGFIMQLTNPKAMVVVVPVVTVQFPNANIEGVSIALMAFALGALAAWAPGTYLLLGSQFKRAVLNPNVMCWTKRIMSCMLWGVAVQFIWQSHAMYGLS</sequence>
<gene>
    <name evidence="7" type="ORF">DN730_06650</name>
</gene>
<dbReference type="GO" id="GO:0005886">
    <property type="term" value="C:plasma membrane"/>
    <property type="evidence" value="ECO:0007669"/>
    <property type="project" value="UniProtKB-SubCell"/>
</dbReference>
<dbReference type="EMBL" id="QKRA01000002">
    <property type="protein sequence ID" value="RDL45285.1"/>
    <property type="molecule type" value="Genomic_DNA"/>
</dbReference>
<dbReference type="PANTHER" id="PTHR30086:SF20">
    <property type="entry name" value="ARGININE EXPORTER PROTEIN ARGO-RELATED"/>
    <property type="match status" value="1"/>
</dbReference>
<proteinExistence type="predicted"/>
<feature type="transmembrane region" description="Helical" evidence="6">
    <location>
        <begin position="135"/>
        <end position="158"/>
    </location>
</feature>
<comment type="caution">
    <text evidence="7">The sequence shown here is derived from an EMBL/GenBank/DDBJ whole genome shotgun (WGS) entry which is preliminary data.</text>
</comment>
<keyword evidence="8" id="KW-1185">Reference proteome</keyword>
<feature type="transmembrane region" description="Helical" evidence="6">
    <location>
        <begin position="102"/>
        <end position="123"/>
    </location>
</feature>
<dbReference type="PANTHER" id="PTHR30086">
    <property type="entry name" value="ARGININE EXPORTER PROTEIN ARGO"/>
    <property type="match status" value="1"/>
</dbReference>
<keyword evidence="3 6" id="KW-0812">Transmembrane</keyword>
<evidence type="ECO:0000256" key="4">
    <source>
        <dbReference type="ARBA" id="ARBA00022989"/>
    </source>
</evidence>
<keyword evidence="5 6" id="KW-0472">Membrane</keyword>
<reference evidence="7 8" key="1">
    <citation type="submission" date="2018-06" db="EMBL/GenBank/DDBJ databases">
        <title>Marinomonas sp. YLB-05 draft genome sequence.</title>
        <authorList>
            <person name="Yu L."/>
            <person name="Tang X."/>
        </authorList>
    </citation>
    <scope>NUCLEOTIDE SEQUENCE [LARGE SCALE GENOMIC DNA]</scope>
    <source>
        <strain evidence="7 8">YLB-05</strain>
    </source>
</reference>
<dbReference type="OrthoDB" id="6292618at2"/>
<name>A0A370UC74_9GAMM</name>
<dbReference type="Proteomes" id="UP000254326">
    <property type="component" value="Unassembled WGS sequence"/>
</dbReference>
<accession>A0A370UC74</accession>
<keyword evidence="4 6" id="KW-1133">Transmembrane helix</keyword>
<feature type="transmembrane region" description="Helical" evidence="6">
    <location>
        <begin position="178"/>
        <end position="198"/>
    </location>
</feature>
<evidence type="ECO:0000256" key="6">
    <source>
        <dbReference type="SAM" id="Phobius"/>
    </source>
</evidence>
<evidence type="ECO:0000313" key="7">
    <source>
        <dbReference type="EMBL" id="RDL45285.1"/>
    </source>
</evidence>
<feature type="transmembrane region" description="Helical" evidence="6">
    <location>
        <begin position="6"/>
        <end position="27"/>
    </location>
</feature>
<protein>
    <submittedName>
        <fullName evidence="7">Lysine transporter LysE</fullName>
    </submittedName>
</protein>
<evidence type="ECO:0000256" key="3">
    <source>
        <dbReference type="ARBA" id="ARBA00022692"/>
    </source>
</evidence>
<feature type="transmembrane region" description="Helical" evidence="6">
    <location>
        <begin position="34"/>
        <end position="56"/>
    </location>
</feature>